<dbReference type="InterPro" id="IPR053820">
    <property type="entry name" value="MSL3_chromo-like"/>
</dbReference>
<evidence type="ECO:0000259" key="14">
    <source>
        <dbReference type="Pfam" id="PF05712"/>
    </source>
</evidence>
<proteinExistence type="inferred from homology"/>
<dbReference type="PANTHER" id="PTHR10880:SF15">
    <property type="entry name" value="MSL COMPLEX SUBUNIT 3"/>
    <property type="match status" value="1"/>
</dbReference>
<comment type="function">
    <text evidence="11">Involved in deacetylation of histones, chromatin assembly and chromosome segregation. May act as a transcriptional oscillator, directing histone deacetylases to specific chromosomal domains. Component of the NuA4 histone acetyltransferase complex which is involved in transcriptional activation of selected genes principally by acetylation of nucleosomal histone H4 and H2A. The NuA4 complex is also involved in DNA repair.</text>
</comment>
<dbReference type="SUPFAM" id="SSF54160">
    <property type="entry name" value="Chromo domain-like"/>
    <property type="match status" value="2"/>
</dbReference>
<evidence type="ECO:0000256" key="5">
    <source>
        <dbReference type="ARBA" id="ARBA00022763"/>
    </source>
</evidence>
<keyword evidence="17" id="KW-1185">Reference proteome</keyword>
<dbReference type="GO" id="GO:0006281">
    <property type="term" value="P:DNA repair"/>
    <property type="evidence" value="ECO:0007669"/>
    <property type="project" value="UniProtKB-KW"/>
</dbReference>
<feature type="domain" description="MRG" evidence="14">
    <location>
        <begin position="167"/>
        <end position="348"/>
    </location>
</feature>
<protein>
    <recommendedName>
        <fullName evidence="4">Chromatin modification-related protein EAF3</fullName>
    </recommendedName>
    <alternativeName>
        <fullName evidence="12">Chromatin modification-related protein eaf3</fullName>
    </alternativeName>
</protein>
<dbReference type="InterPro" id="IPR016197">
    <property type="entry name" value="Chromo-like_dom_sf"/>
</dbReference>
<dbReference type="PIRSF" id="PIRSF038133">
    <property type="entry name" value="HAT_Nua4_EAF3/MRG15"/>
    <property type="match status" value="1"/>
</dbReference>
<evidence type="ECO:0000256" key="8">
    <source>
        <dbReference type="ARBA" id="ARBA00023163"/>
    </source>
</evidence>
<dbReference type="Gene3D" id="1.10.274.30">
    <property type="entry name" value="MRG domain"/>
    <property type="match status" value="1"/>
</dbReference>
<dbReference type="GO" id="GO:0035267">
    <property type="term" value="C:NuA4 histone acetyltransferase complex"/>
    <property type="evidence" value="ECO:0007669"/>
    <property type="project" value="TreeGrafter"/>
</dbReference>
<feature type="domain" description="MSL3 chromodomain-like" evidence="15">
    <location>
        <begin position="8"/>
        <end position="53"/>
    </location>
</feature>
<dbReference type="InterPro" id="IPR038217">
    <property type="entry name" value="MRG_C_sf"/>
</dbReference>
<dbReference type="AlphaFoldDB" id="A0AAD4KRJ3"/>
<evidence type="ECO:0000256" key="11">
    <source>
        <dbReference type="ARBA" id="ARBA00057322"/>
    </source>
</evidence>
<feature type="compositionally biased region" description="Basic and acidic residues" evidence="13">
    <location>
        <begin position="168"/>
        <end position="180"/>
    </location>
</feature>
<evidence type="ECO:0000256" key="10">
    <source>
        <dbReference type="ARBA" id="ARBA00023242"/>
    </source>
</evidence>
<keyword evidence="8" id="KW-0804">Transcription</keyword>
<dbReference type="Pfam" id="PF05712">
    <property type="entry name" value="MRG"/>
    <property type="match status" value="1"/>
</dbReference>
<evidence type="ECO:0000256" key="3">
    <source>
        <dbReference type="ARBA" id="ARBA00011353"/>
    </source>
</evidence>
<evidence type="ECO:0000313" key="16">
    <source>
        <dbReference type="EMBL" id="KAH8697685.1"/>
    </source>
</evidence>
<gene>
    <name evidence="16" type="ORF">BGW36DRAFT_450338</name>
</gene>
<evidence type="ECO:0000256" key="12">
    <source>
        <dbReference type="ARBA" id="ARBA00072864"/>
    </source>
</evidence>
<comment type="subunit">
    <text evidence="3">Component of the NuA4 histone acetyltransferase complex.</text>
</comment>
<dbReference type="Gene3D" id="2.30.30.140">
    <property type="match status" value="1"/>
</dbReference>
<dbReference type="GeneID" id="70252086"/>
<feature type="region of interest" description="Disordered" evidence="13">
    <location>
        <begin position="131"/>
        <end position="180"/>
    </location>
</feature>
<dbReference type="PROSITE" id="PS51640">
    <property type="entry name" value="MRG"/>
    <property type="match status" value="1"/>
</dbReference>
<dbReference type="EMBL" id="JAJTJA010000006">
    <property type="protein sequence ID" value="KAH8697685.1"/>
    <property type="molecule type" value="Genomic_DNA"/>
</dbReference>
<dbReference type="GO" id="GO:0006355">
    <property type="term" value="P:regulation of DNA-templated transcription"/>
    <property type="evidence" value="ECO:0007669"/>
    <property type="project" value="InterPro"/>
</dbReference>
<organism evidence="16 17">
    <name type="scientific">Talaromyces proteolyticus</name>
    <dbReference type="NCBI Taxonomy" id="1131652"/>
    <lineage>
        <taxon>Eukaryota</taxon>
        <taxon>Fungi</taxon>
        <taxon>Dikarya</taxon>
        <taxon>Ascomycota</taxon>
        <taxon>Pezizomycotina</taxon>
        <taxon>Eurotiomycetes</taxon>
        <taxon>Eurotiomycetidae</taxon>
        <taxon>Eurotiales</taxon>
        <taxon>Trichocomaceae</taxon>
        <taxon>Talaromyces</taxon>
        <taxon>Talaromyces sect. Bacilispori</taxon>
    </lineage>
</organism>
<comment type="caution">
    <text evidence="16">The sequence shown here is derived from an EMBL/GenBank/DDBJ whole genome shotgun (WGS) entry which is preliminary data.</text>
</comment>
<keyword evidence="9" id="KW-0234">DNA repair</keyword>
<evidence type="ECO:0000256" key="2">
    <source>
        <dbReference type="ARBA" id="ARBA00009093"/>
    </source>
</evidence>
<keyword evidence="5" id="KW-0227">DNA damage</keyword>
<feature type="compositionally biased region" description="Polar residues" evidence="13">
    <location>
        <begin position="131"/>
        <end position="140"/>
    </location>
</feature>
<comment type="similarity">
    <text evidence="2">Belongs to the MRG family.</text>
</comment>
<name>A0AAD4KRJ3_9EURO</name>
<evidence type="ECO:0000256" key="1">
    <source>
        <dbReference type="ARBA" id="ARBA00004123"/>
    </source>
</evidence>
<keyword evidence="10" id="KW-0539">Nucleus</keyword>
<evidence type="ECO:0000256" key="13">
    <source>
        <dbReference type="SAM" id="MobiDB-lite"/>
    </source>
</evidence>
<dbReference type="GO" id="GO:0006325">
    <property type="term" value="P:chromatin organization"/>
    <property type="evidence" value="ECO:0007669"/>
    <property type="project" value="UniProtKB-KW"/>
</dbReference>
<dbReference type="Proteomes" id="UP001201262">
    <property type="component" value="Unassembled WGS sequence"/>
</dbReference>
<sequence>MAPATTNYSRDERVLCFHHEVLYEAKIMDLKHTVPDDRKSPYEYLVHYKGWKNTALVLPSTPFLPLALYLNGCRHGSGRQRFSTGGKKLGHALTSIIHSWDDWVPQERLRKFTEENRELAAQIRREISAQSWAKANPNSKLTKRRGGSDSGRGSEERQSSVPAKGNKRGRDNEIEKEDQFHSRPSIRIMLPDNLKALLVDDWENVTKNQQVVALPAPHSVNSILQAYSDEENPKRSTTAETDVLEEVTMGIKEYFDKSLDKILLYKFEREQYRILRQKWESGADNYADKGPLDIYGAHHLVRLFAVLPELIAQTNMDQQSINRLREELSKFTIWLSRNTEQFFSNKYISASAEYMEKATGVPLPNPGTATSRLV</sequence>
<evidence type="ECO:0000313" key="17">
    <source>
        <dbReference type="Proteomes" id="UP001201262"/>
    </source>
</evidence>
<dbReference type="InterPro" id="IPR026541">
    <property type="entry name" value="MRG_dom"/>
</dbReference>
<reference evidence="16" key="1">
    <citation type="submission" date="2021-12" db="EMBL/GenBank/DDBJ databases">
        <title>Convergent genome expansion in fungi linked to evolution of root-endophyte symbiosis.</title>
        <authorList>
            <consortium name="DOE Joint Genome Institute"/>
            <person name="Ke Y.-H."/>
            <person name="Bonito G."/>
            <person name="Liao H.-L."/>
            <person name="Looney B."/>
            <person name="Rojas-Flechas A."/>
            <person name="Nash J."/>
            <person name="Hameed K."/>
            <person name="Schadt C."/>
            <person name="Martin F."/>
            <person name="Crous P.W."/>
            <person name="Miettinen O."/>
            <person name="Magnuson J.K."/>
            <person name="Labbe J."/>
            <person name="Jacobson D."/>
            <person name="Doktycz M.J."/>
            <person name="Veneault-Fourrey C."/>
            <person name="Kuo A."/>
            <person name="Mondo S."/>
            <person name="Calhoun S."/>
            <person name="Riley R."/>
            <person name="Ohm R."/>
            <person name="LaButti K."/>
            <person name="Andreopoulos B."/>
            <person name="Pangilinan J."/>
            <person name="Nolan M."/>
            <person name="Tritt A."/>
            <person name="Clum A."/>
            <person name="Lipzen A."/>
            <person name="Daum C."/>
            <person name="Barry K."/>
            <person name="Grigoriev I.V."/>
            <person name="Vilgalys R."/>
        </authorList>
    </citation>
    <scope>NUCLEOTIDE SEQUENCE</scope>
    <source>
        <strain evidence="16">PMI_201</strain>
    </source>
</reference>
<dbReference type="RefSeq" id="XP_046072386.1">
    <property type="nucleotide sequence ID" value="XM_046221799.1"/>
</dbReference>
<dbReference type="InterPro" id="IPR008676">
    <property type="entry name" value="MRG"/>
</dbReference>
<evidence type="ECO:0000256" key="6">
    <source>
        <dbReference type="ARBA" id="ARBA00022853"/>
    </source>
</evidence>
<evidence type="ECO:0000259" key="15">
    <source>
        <dbReference type="Pfam" id="PF22732"/>
    </source>
</evidence>
<evidence type="ECO:0000256" key="7">
    <source>
        <dbReference type="ARBA" id="ARBA00023015"/>
    </source>
</evidence>
<dbReference type="FunFam" id="1.10.274.30:FF:000004">
    <property type="entry name" value="Putative Chromatin modification-related protein eaf3"/>
    <property type="match status" value="1"/>
</dbReference>
<keyword evidence="6" id="KW-0156">Chromatin regulator</keyword>
<dbReference type="PANTHER" id="PTHR10880">
    <property type="entry name" value="MORTALITY FACTOR 4-LIKE PROTEIN"/>
    <property type="match status" value="1"/>
</dbReference>
<evidence type="ECO:0000256" key="9">
    <source>
        <dbReference type="ARBA" id="ARBA00023204"/>
    </source>
</evidence>
<dbReference type="GO" id="GO:0032221">
    <property type="term" value="C:Rpd3S complex"/>
    <property type="evidence" value="ECO:0007669"/>
    <property type="project" value="TreeGrafter"/>
</dbReference>
<accession>A0AAD4KRJ3</accession>
<evidence type="ECO:0000256" key="4">
    <source>
        <dbReference type="ARBA" id="ARBA00018505"/>
    </source>
</evidence>
<comment type="subcellular location">
    <subcellularLocation>
        <location evidence="1">Nucleus</location>
    </subcellularLocation>
</comment>
<keyword evidence="7" id="KW-0805">Transcription regulation</keyword>
<dbReference type="Pfam" id="PF22732">
    <property type="entry name" value="MSL3_chromo-like"/>
    <property type="match status" value="1"/>
</dbReference>